<dbReference type="Gene3D" id="1.20.200.10">
    <property type="entry name" value="Fumarase/aspartase (Central domain)"/>
    <property type="match status" value="2"/>
</dbReference>
<dbReference type="Proteomes" id="UP000216312">
    <property type="component" value="Unassembled WGS sequence"/>
</dbReference>
<evidence type="ECO:0000313" key="4">
    <source>
        <dbReference type="Proteomes" id="UP000216312"/>
    </source>
</evidence>
<dbReference type="InterPro" id="IPR008948">
    <property type="entry name" value="L-Aspartase-like"/>
</dbReference>
<reference evidence="4" key="1">
    <citation type="submission" date="2017-07" db="EMBL/GenBank/DDBJ databases">
        <title>Novel pathways for hydrocarbon cycling and metabolic interdependencies in hydrothermal sediment communities.</title>
        <authorList>
            <person name="Dombrowski N."/>
            <person name="Seitz K."/>
            <person name="Teske A."/>
            <person name="Baker B."/>
        </authorList>
    </citation>
    <scope>NUCLEOTIDE SEQUENCE [LARGE SCALE GENOMIC DNA]</scope>
</reference>
<dbReference type="PROSITE" id="PS00163">
    <property type="entry name" value="FUMARATE_LYASES"/>
    <property type="match status" value="1"/>
</dbReference>
<dbReference type="GO" id="GO:0070626">
    <property type="term" value="F:(S)-2-(5-amino-1-(5-phospho-D-ribosyl)imidazole-4-carboxamido) succinate lyase (fumarate-forming) activity"/>
    <property type="evidence" value="ECO:0007669"/>
    <property type="project" value="TreeGrafter"/>
</dbReference>
<dbReference type="PANTHER" id="PTHR43172:SF1">
    <property type="entry name" value="ADENYLOSUCCINATE LYASE"/>
    <property type="match status" value="1"/>
</dbReference>
<gene>
    <name evidence="3" type="ORF">CGW93_01190</name>
</gene>
<feature type="domain" description="Adenylosuccinate lyase C-terminal" evidence="2">
    <location>
        <begin position="250"/>
        <end position="330"/>
    </location>
</feature>
<dbReference type="InterPro" id="IPR022761">
    <property type="entry name" value="Fumarate_lyase_N"/>
</dbReference>
<sequence>MIERYTLPPFDKLWSLENKYNVWLKVELAFLEARAELGEVDRDTVELIKERAKFDIQEIAKIERQVQHDVIAFLTNVASYVGEPAKELHYGLTSYDMVDTALAILMLEAGEAIRSALEELLESLKKKALMATSLEKIATELRQLQRTEIHEVEELFGTRQKGSSAMPHKKNPILSERMCGLARIVRSHIMAALQNMVLWNERDISNSCVERIILPESTTLVYYMLKKTKDNIDNLRILRDNMERNLELTKGVIFSEAVMLALIKKGLTRQSAYDMVQRAAFRSYETGKHFKHVLMEDTNIREYLDENEIDSLFDLQHYFRHIDAIYKKVLG</sequence>
<organism evidence="3 4">
    <name type="scientific">candidate division WOR-3 bacterium 4484_18</name>
    <dbReference type="NCBI Taxonomy" id="2020626"/>
    <lineage>
        <taxon>Bacteria</taxon>
        <taxon>Bacteria division WOR-3</taxon>
    </lineage>
</organism>
<dbReference type="GO" id="GO:0044208">
    <property type="term" value="P:'de novo' AMP biosynthetic process"/>
    <property type="evidence" value="ECO:0007669"/>
    <property type="project" value="TreeGrafter"/>
</dbReference>
<dbReference type="Pfam" id="PF10397">
    <property type="entry name" value="ADSL_C"/>
    <property type="match status" value="1"/>
</dbReference>
<dbReference type="EMBL" id="NMUJ01000007">
    <property type="protein sequence ID" value="OYV03411.1"/>
    <property type="molecule type" value="Genomic_DNA"/>
</dbReference>
<dbReference type="InterPro" id="IPR019468">
    <property type="entry name" value="AdenyloSucc_lyase_C"/>
</dbReference>
<dbReference type="Gene3D" id="1.10.40.30">
    <property type="entry name" value="Fumarase/aspartase (C-terminal domain)"/>
    <property type="match status" value="1"/>
</dbReference>
<evidence type="ECO:0000313" key="3">
    <source>
        <dbReference type="EMBL" id="OYV03411.1"/>
    </source>
</evidence>
<dbReference type="PANTHER" id="PTHR43172">
    <property type="entry name" value="ADENYLOSUCCINATE LYASE"/>
    <property type="match status" value="1"/>
</dbReference>
<dbReference type="GO" id="GO:0005829">
    <property type="term" value="C:cytosol"/>
    <property type="evidence" value="ECO:0007669"/>
    <property type="project" value="TreeGrafter"/>
</dbReference>
<dbReference type="AlphaFoldDB" id="A0A257LXD9"/>
<dbReference type="InterPro" id="IPR024083">
    <property type="entry name" value="Fumarase/histidase_N"/>
</dbReference>
<accession>A0A257LXD9</accession>
<dbReference type="GO" id="GO:0004018">
    <property type="term" value="F:N6-(1,2-dicarboxyethyl)AMP AMP-lyase (fumarate-forming) activity"/>
    <property type="evidence" value="ECO:0007669"/>
    <property type="project" value="TreeGrafter"/>
</dbReference>
<keyword evidence="1" id="KW-0456">Lyase</keyword>
<dbReference type="InterPro" id="IPR020557">
    <property type="entry name" value="Fumarate_lyase_CS"/>
</dbReference>
<protein>
    <recommendedName>
        <fullName evidence="2">Adenylosuccinate lyase C-terminal domain-containing protein</fullName>
    </recommendedName>
</protein>
<dbReference type="Pfam" id="PF00206">
    <property type="entry name" value="Lyase_1"/>
    <property type="match status" value="1"/>
</dbReference>
<dbReference type="SUPFAM" id="SSF48557">
    <property type="entry name" value="L-aspartase-like"/>
    <property type="match status" value="1"/>
</dbReference>
<name>A0A257LXD9_UNCW3</name>
<evidence type="ECO:0000259" key="2">
    <source>
        <dbReference type="SMART" id="SM00998"/>
    </source>
</evidence>
<dbReference type="FunFam" id="1.10.40.30:FF:000007">
    <property type="entry name" value="Adenylosuccinate lyase"/>
    <property type="match status" value="1"/>
</dbReference>
<proteinExistence type="predicted"/>
<comment type="caution">
    <text evidence="3">The sequence shown here is derived from an EMBL/GenBank/DDBJ whole genome shotgun (WGS) entry which is preliminary data.</text>
</comment>
<dbReference type="Gene3D" id="1.10.275.10">
    <property type="entry name" value="Fumarase/aspartase (N-terminal domain)"/>
    <property type="match status" value="1"/>
</dbReference>
<dbReference type="SMART" id="SM00998">
    <property type="entry name" value="ADSL_C"/>
    <property type="match status" value="1"/>
</dbReference>
<evidence type="ECO:0000256" key="1">
    <source>
        <dbReference type="ARBA" id="ARBA00023239"/>
    </source>
</evidence>